<keyword evidence="1" id="KW-0175">Coiled coil</keyword>
<dbReference type="EMBL" id="JAJSOF020000005">
    <property type="protein sequence ID" value="KAJ4447757.1"/>
    <property type="molecule type" value="Genomic_DNA"/>
</dbReference>
<comment type="caution">
    <text evidence="2">The sequence shown here is derived from an EMBL/GenBank/DDBJ whole genome shotgun (WGS) entry which is preliminary data.</text>
</comment>
<evidence type="ECO:0000256" key="1">
    <source>
        <dbReference type="SAM" id="Coils"/>
    </source>
</evidence>
<name>A0ABQ8TNY8_PERAM</name>
<gene>
    <name evidence="2" type="ORF">ANN_09765</name>
</gene>
<accession>A0ABQ8TNY8</accession>
<evidence type="ECO:0000313" key="2">
    <source>
        <dbReference type="EMBL" id="KAJ4447757.1"/>
    </source>
</evidence>
<reference evidence="2 3" key="1">
    <citation type="journal article" date="2022" name="Allergy">
        <title>Genome assembly and annotation of Periplaneta americana reveal a comprehensive cockroach allergen profile.</title>
        <authorList>
            <person name="Wang L."/>
            <person name="Xiong Q."/>
            <person name="Saelim N."/>
            <person name="Wang L."/>
            <person name="Nong W."/>
            <person name="Wan A.T."/>
            <person name="Shi M."/>
            <person name="Liu X."/>
            <person name="Cao Q."/>
            <person name="Hui J.H.L."/>
            <person name="Sookrung N."/>
            <person name="Leung T.F."/>
            <person name="Tungtrongchitr A."/>
            <person name="Tsui S.K.W."/>
        </authorList>
    </citation>
    <scope>NUCLEOTIDE SEQUENCE [LARGE SCALE GENOMIC DNA]</scope>
    <source>
        <strain evidence="2">PWHHKU_190912</strain>
    </source>
</reference>
<feature type="coiled-coil region" evidence="1">
    <location>
        <begin position="67"/>
        <end position="94"/>
    </location>
</feature>
<keyword evidence="3" id="KW-1185">Reference proteome</keyword>
<proteinExistence type="predicted"/>
<organism evidence="2 3">
    <name type="scientific">Periplaneta americana</name>
    <name type="common">American cockroach</name>
    <name type="synonym">Blatta americana</name>
    <dbReference type="NCBI Taxonomy" id="6978"/>
    <lineage>
        <taxon>Eukaryota</taxon>
        <taxon>Metazoa</taxon>
        <taxon>Ecdysozoa</taxon>
        <taxon>Arthropoda</taxon>
        <taxon>Hexapoda</taxon>
        <taxon>Insecta</taxon>
        <taxon>Pterygota</taxon>
        <taxon>Neoptera</taxon>
        <taxon>Polyneoptera</taxon>
        <taxon>Dictyoptera</taxon>
        <taxon>Blattodea</taxon>
        <taxon>Blattoidea</taxon>
        <taxon>Blattidae</taxon>
        <taxon>Blattinae</taxon>
        <taxon>Periplaneta</taxon>
    </lineage>
</organism>
<dbReference type="Proteomes" id="UP001148838">
    <property type="component" value="Unassembled WGS sequence"/>
</dbReference>
<evidence type="ECO:0000313" key="3">
    <source>
        <dbReference type="Proteomes" id="UP001148838"/>
    </source>
</evidence>
<protein>
    <submittedName>
        <fullName evidence="2">Uncharacterized protein</fullName>
    </submittedName>
</protein>
<sequence length="105" mass="12307">MDKYKKTLEMLKVFFFIIHYYDELQKLGVSENHHLIKERMEAYTAMESECSSIRNDLEKYEGLPPNLVQAQEVLAQTKQKLENVKQQLNTKLERTFGALSGLQQP</sequence>